<name>A0A3N1MCA4_9PROT</name>
<proteinExistence type="inferred from homology"/>
<dbReference type="Pfam" id="PF04039">
    <property type="entry name" value="MnhB"/>
    <property type="match status" value="1"/>
</dbReference>
<dbReference type="GO" id="GO:0005886">
    <property type="term" value="C:plasma membrane"/>
    <property type="evidence" value="ECO:0007669"/>
    <property type="project" value="UniProtKB-SubCell"/>
</dbReference>
<keyword evidence="10" id="KW-1185">Reference proteome</keyword>
<keyword evidence="3" id="KW-1003">Cell membrane</keyword>
<reference evidence="9 10" key="1">
    <citation type="submission" date="2018-11" db="EMBL/GenBank/DDBJ databases">
        <title>Genomic Encyclopedia of Type Strains, Phase IV (KMG-IV): sequencing the most valuable type-strain genomes for metagenomic binning, comparative biology and taxonomic classification.</title>
        <authorList>
            <person name="Goeker M."/>
        </authorList>
    </citation>
    <scope>NUCLEOTIDE SEQUENCE [LARGE SCALE GENOMIC DNA]</scope>
    <source>
        <strain evidence="9 10">DSM 5900</strain>
    </source>
</reference>
<evidence type="ECO:0000256" key="6">
    <source>
        <dbReference type="ARBA" id="ARBA00023136"/>
    </source>
</evidence>
<keyword evidence="6 7" id="KW-0472">Membrane</keyword>
<evidence type="ECO:0000259" key="8">
    <source>
        <dbReference type="Pfam" id="PF04039"/>
    </source>
</evidence>
<feature type="transmembrane region" description="Helical" evidence="7">
    <location>
        <begin position="107"/>
        <end position="133"/>
    </location>
</feature>
<evidence type="ECO:0000256" key="4">
    <source>
        <dbReference type="ARBA" id="ARBA00022692"/>
    </source>
</evidence>
<evidence type="ECO:0000256" key="5">
    <source>
        <dbReference type="ARBA" id="ARBA00022989"/>
    </source>
</evidence>
<feature type="domain" description="Na+/H+ antiporter MnhB subunit-related protein" evidence="8">
    <location>
        <begin position="6"/>
        <end position="126"/>
    </location>
</feature>
<dbReference type="RefSeq" id="WP_123689668.1">
    <property type="nucleotide sequence ID" value="NZ_AP019700.1"/>
</dbReference>
<evidence type="ECO:0000256" key="2">
    <source>
        <dbReference type="ARBA" id="ARBA00009425"/>
    </source>
</evidence>
<dbReference type="AlphaFoldDB" id="A0A3N1MCA4"/>
<evidence type="ECO:0000256" key="1">
    <source>
        <dbReference type="ARBA" id="ARBA00004651"/>
    </source>
</evidence>
<feature type="transmembrane region" description="Helical" evidence="7">
    <location>
        <begin position="12"/>
        <end position="30"/>
    </location>
</feature>
<dbReference type="InterPro" id="IPR050622">
    <property type="entry name" value="CPA3_antiporter_subunitB"/>
</dbReference>
<protein>
    <submittedName>
        <fullName evidence="9">Multisubunit sodium/proton antiporter MrpB subunit</fullName>
    </submittedName>
</protein>
<evidence type="ECO:0000313" key="9">
    <source>
        <dbReference type="EMBL" id="ROQ00380.1"/>
    </source>
</evidence>
<feature type="transmembrane region" description="Helical" evidence="7">
    <location>
        <begin position="65"/>
        <end position="87"/>
    </location>
</feature>
<evidence type="ECO:0000256" key="3">
    <source>
        <dbReference type="ARBA" id="ARBA00022475"/>
    </source>
</evidence>
<feature type="transmembrane region" description="Helical" evidence="7">
    <location>
        <begin position="36"/>
        <end position="53"/>
    </location>
</feature>
<gene>
    <name evidence="9" type="ORF">EDC65_2176</name>
</gene>
<evidence type="ECO:0000256" key="7">
    <source>
        <dbReference type="SAM" id="Phobius"/>
    </source>
</evidence>
<accession>A0A3N1MCA4</accession>
<comment type="subcellular location">
    <subcellularLocation>
        <location evidence="1">Cell membrane</location>
        <topology evidence="1">Multi-pass membrane protein</topology>
    </subcellularLocation>
</comment>
<dbReference type="Proteomes" id="UP000278222">
    <property type="component" value="Unassembled WGS sequence"/>
</dbReference>
<organism evidence="9 10">
    <name type="scientific">Stella humosa</name>
    <dbReference type="NCBI Taxonomy" id="94"/>
    <lineage>
        <taxon>Bacteria</taxon>
        <taxon>Pseudomonadati</taxon>
        <taxon>Pseudomonadota</taxon>
        <taxon>Alphaproteobacteria</taxon>
        <taxon>Rhodospirillales</taxon>
        <taxon>Stellaceae</taxon>
        <taxon>Stella</taxon>
    </lineage>
</organism>
<evidence type="ECO:0000313" key="10">
    <source>
        <dbReference type="Proteomes" id="UP000278222"/>
    </source>
</evidence>
<comment type="caution">
    <text evidence="9">The sequence shown here is derived from an EMBL/GenBank/DDBJ whole genome shotgun (WGS) entry which is preliminary data.</text>
</comment>
<sequence>MNDSLILRTSAPMLMWLSLAVSLFIVLRGHNAPGGGFLGGLIASAGILIYAIARGRAAAERLMRLDPVAICGAGLLAALASGLPAWLDPGAPYLVHAWWFPGGGLAIGTTILFDLGVYLAVIGTVTAMFLALLPR</sequence>
<dbReference type="PANTHER" id="PTHR33932:SF4">
    <property type="entry name" value="NA(+)_H(+) ANTIPORTER SUBUNIT B"/>
    <property type="match status" value="1"/>
</dbReference>
<dbReference type="PANTHER" id="PTHR33932">
    <property type="entry name" value="NA(+)/H(+) ANTIPORTER SUBUNIT B"/>
    <property type="match status" value="1"/>
</dbReference>
<dbReference type="InterPro" id="IPR007182">
    <property type="entry name" value="MnhB"/>
</dbReference>
<dbReference type="EMBL" id="RJKX01000013">
    <property type="protein sequence ID" value="ROQ00380.1"/>
    <property type="molecule type" value="Genomic_DNA"/>
</dbReference>
<comment type="similarity">
    <text evidence="2">Belongs to the CPA3 antiporters (TC 2.A.63) subunit B family.</text>
</comment>
<keyword evidence="4 7" id="KW-0812">Transmembrane</keyword>
<dbReference type="OrthoDB" id="9798859at2"/>
<keyword evidence="5 7" id="KW-1133">Transmembrane helix</keyword>